<dbReference type="PIRSF" id="PIRSF000709">
    <property type="entry name" value="6PFK_2-Ptase"/>
    <property type="match status" value="1"/>
</dbReference>
<name>A0A9W6JCM6_9HYPH</name>
<dbReference type="PANTHER" id="PTHR48100:SF59">
    <property type="entry name" value="ADENOSYLCOBALAMIN_ALPHA-RIBAZOLE PHOSPHATASE"/>
    <property type="match status" value="1"/>
</dbReference>
<evidence type="ECO:0000256" key="1">
    <source>
        <dbReference type="PIRSR" id="PIRSR613078-1"/>
    </source>
</evidence>
<evidence type="ECO:0000313" key="4">
    <source>
        <dbReference type="Proteomes" id="UP001143370"/>
    </source>
</evidence>
<dbReference type="Pfam" id="PF00300">
    <property type="entry name" value="His_Phos_1"/>
    <property type="match status" value="1"/>
</dbReference>
<accession>A0A9W6JCM6</accession>
<dbReference type="PROSITE" id="PS00175">
    <property type="entry name" value="PG_MUTASE"/>
    <property type="match status" value="1"/>
</dbReference>
<gene>
    <name evidence="3" type="primary">gpmB</name>
    <name evidence="3" type="ORF">GCM10017643_39510</name>
</gene>
<dbReference type="InterPro" id="IPR050275">
    <property type="entry name" value="PGM_Phosphatase"/>
</dbReference>
<reference evidence="3" key="1">
    <citation type="journal article" date="2014" name="Int. J. Syst. Evol. Microbiol.">
        <title>Complete genome sequence of Corynebacterium casei LMG S-19264T (=DSM 44701T), isolated from a smear-ripened cheese.</title>
        <authorList>
            <consortium name="US DOE Joint Genome Institute (JGI-PGF)"/>
            <person name="Walter F."/>
            <person name="Albersmeier A."/>
            <person name="Kalinowski J."/>
            <person name="Ruckert C."/>
        </authorList>
    </citation>
    <scope>NUCLEOTIDE SEQUENCE</scope>
    <source>
        <strain evidence="3">VKM B-2484</strain>
    </source>
</reference>
<comment type="caution">
    <text evidence="3">The sequence shown here is derived from an EMBL/GenBank/DDBJ whole genome shotgun (WGS) entry which is preliminary data.</text>
</comment>
<dbReference type="InterPro" id="IPR029033">
    <property type="entry name" value="His_PPase_superfam"/>
</dbReference>
<dbReference type="Proteomes" id="UP001143370">
    <property type="component" value="Unassembled WGS sequence"/>
</dbReference>
<dbReference type="SUPFAM" id="SSF53254">
    <property type="entry name" value="Phosphoglycerate mutase-like"/>
    <property type="match status" value="1"/>
</dbReference>
<protein>
    <submittedName>
        <fullName evidence="3">Phosphoglycerate mutase</fullName>
    </submittedName>
</protein>
<dbReference type="SMART" id="SM00855">
    <property type="entry name" value="PGAM"/>
    <property type="match status" value="1"/>
</dbReference>
<dbReference type="InterPro" id="IPR001345">
    <property type="entry name" value="PG/BPGM_mutase_AS"/>
</dbReference>
<feature type="active site" description="Tele-phosphohistidine intermediate" evidence="1">
    <location>
        <position position="10"/>
    </location>
</feature>
<proteinExistence type="predicted"/>
<dbReference type="InterPro" id="IPR013078">
    <property type="entry name" value="His_Pase_superF_clade-1"/>
</dbReference>
<dbReference type="GO" id="GO:0016791">
    <property type="term" value="F:phosphatase activity"/>
    <property type="evidence" value="ECO:0007669"/>
    <property type="project" value="TreeGrafter"/>
</dbReference>
<dbReference type="RefSeq" id="WP_213368159.1">
    <property type="nucleotide sequence ID" value="NZ_BSFJ01000035.1"/>
</dbReference>
<feature type="binding site" evidence="2">
    <location>
        <position position="63"/>
    </location>
    <ligand>
        <name>substrate</name>
    </ligand>
</feature>
<reference evidence="3" key="2">
    <citation type="submission" date="2023-01" db="EMBL/GenBank/DDBJ databases">
        <authorList>
            <person name="Sun Q."/>
            <person name="Evtushenko L."/>
        </authorList>
    </citation>
    <scope>NUCLEOTIDE SEQUENCE</scope>
    <source>
        <strain evidence="3">VKM B-2484</strain>
    </source>
</reference>
<feature type="active site" description="Proton donor/acceptor" evidence="1">
    <location>
        <position position="90"/>
    </location>
</feature>
<sequence length="195" mass="21229">MTRRIFLVRHGETDWNLAGRLQGTHDIPLNDLGREQAAETARVVERLSGGARNLDFVASPLSRASQTMAILRAELGLPPDGFRRDPRLREIGFGRWEGSTWPELRRRDPVSLAARDADPWNFTPPGGESYTELSVRVLAAVGELAGDSVVVTHGGVVRAMLHAFAGMPPAQAVELPVRQGAVYLIENGAFELAVA</sequence>
<evidence type="ECO:0000313" key="3">
    <source>
        <dbReference type="EMBL" id="GLK73833.1"/>
    </source>
</evidence>
<dbReference type="AlphaFoldDB" id="A0A9W6JCM6"/>
<dbReference type="EMBL" id="BSFJ01000035">
    <property type="protein sequence ID" value="GLK73833.1"/>
    <property type="molecule type" value="Genomic_DNA"/>
</dbReference>
<evidence type="ECO:0000256" key="2">
    <source>
        <dbReference type="PIRSR" id="PIRSR613078-2"/>
    </source>
</evidence>
<dbReference type="Gene3D" id="3.40.50.1240">
    <property type="entry name" value="Phosphoglycerate mutase-like"/>
    <property type="match status" value="1"/>
</dbReference>
<dbReference type="PANTHER" id="PTHR48100">
    <property type="entry name" value="BROAD-SPECIFICITY PHOSPHATASE YOR283W-RELATED"/>
    <property type="match status" value="1"/>
</dbReference>
<organism evidence="3 4">
    <name type="scientific">Ancylobacter dichloromethanicus</name>
    <dbReference type="NCBI Taxonomy" id="518825"/>
    <lineage>
        <taxon>Bacteria</taxon>
        <taxon>Pseudomonadati</taxon>
        <taxon>Pseudomonadota</taxon>
        <taxon>Alphaproteobacteria</taxon>
        <taxon>Hyphomicrobiales</taxon>
        <taxon>Xanthobacteraceae</taxon>
        <taxon>Ancylobacter</taxon>
    </lineage>
</organism>
<dbReference type="GO" id="GO:0005737">
    <property type="term" value="C:cytoplasm"/>
    <property type="evidence" value="ECO:0007669"/>
    <property type="project" value="TreeGrafter"/>
</dbReference>
<dbReference type="CDD" id="cd07067">
    <property type="entry name" value="HP_PGM_like"/>
    <property type="match status" value="1"/>
</dbReference>
<feature type="binding site" evidence="2">
    <location>
        <begin position="9"/>
        <end position="16"/>
    </location>
    <ligand>
        <name>substrate</name>
    </ligand>
</feature>
<keyword evidence="4" id="KW-1185">Reference proteome</keyword>